<evidence type="ECO:0000313" key="2">
    <source>
        <dbReference type="EMBL" id="OGL70795.1"/>
    </source>
</evidence>
<dbReference type="Proteomes" id="UP000177097">
    <property type="component" value="Unassembled WGS sequence"/>
</dbReference>
<feature type="compositionally biased region" description="Basic and acidic residues" evidence="1">
    <location>
        <begin position="31"/>
        <end position="48"/>
    </location>
</feature>
<name>A0A1F7TXR4_9BACT</name>
<accession>A0A1F7TXR4</accession>
<evidence type="ECO:0000256" key="1">
    <source>
        <dbReference type="SAM" id="MobiDB-lite"/>
    </source>
</evidence>
<reference evidence="2 3" key="1">
    <citation type="journal article" date="2016" name="Nat. Commun.">
        <title>Thousands of microbial genomes shed light on interconnected biogeochemical processes in an aquifer system.</title>
        <authorList>
            <person name="Anantharaman K."/>
            <person name="Brown C.T."/>
            <person name="Hug L.A."/>
            <person name="Sharon I."/>
            <person name="Castelle C.J."/>
            <person name="Probst A.J."/>
            <person name="Thomas B.C."/>
            <person name="Singh A."/>
            <person name="Wilkins M.J."/>
            <person name="Karaoz U."/>
            <person name="Brodie E.L."/>
            <person name="Williams K.H."/>
            <person name="Hubbard S.S."/>
            <person name="Banfield J.F."/>
        </authorList>
    </citation>
    <scope>NUCLEOTIDE SEQUENCE [LARGE SCALE GENOMIC DNA]</scope>
</reference>
<feature type="region of interest" description="Disordered" evidence="1">
    <location>
        <begin position="1"/>
        <end position="58"/>
    </location>
</feature>
<dbReference type="AlphaFoldDB" id="A0A1F7TXR4"/>
<sequence>MGFVLANSDPERGPVMPTPERVSVPEGSSETSREREEGAEKRDAEHPGEPVPAPVGIQPIPALVAPKDETLVEIESTLAEGLEDVFKNLPPNLKPAFKAKGEEVALTIKSWMDEAKIVAQKVLKLIREWLGMVPNVNKYFLEQESKIKRDHIMALAKRDVDDVL</sequence>
<comment type="caution">
    <text evidence="2">The sequence shown here is derived from an EMBL/GenBank/DDBJ whole genome shotgun (WGS) entry which is preliminary data.</text>
</comment>
<gene>
    <name evidence="2" type="ORF">A3C17_02310</name>
</gene>
<evidence type="ECO:0000313" key="3">
    <source>
        <dbReference type="Proteomes" id="UP000177097"/>
    </source>
</evidence>
<protein>
    <submittedName>
        <fullName evidence="2">Uncharacterized protein</fullName>
    </submittedName>
</protein>
<dbReference type="EMBL" id="MGDX01000024">
    <property type="protein sequence ID" value="OGL70795.1"/>
    <property type="molecule type" value="Genomic_DNA"/>
</dbReference>
<organism evidence="2 3">
    <name type="scientific">Candidatus Uhrbacteria bacterium RIFCSPHIGHO2_02_FULL_53_13</name>
    <dbReference type="NCBI Taxonomy" id="1802389"/>
    <lineage>
        <taxon>Bacteria</taxon>
        <taxon>Candidatus Uhriibacteriota</taxon>
    </lineage>
</organism>
<dbReference type="STRING" id="1802389.A3C17_02310"/>
<proteinExistence type="predicted"/>